<feature type="domain" description="Carbohydrate kinase PfkB" evidence="13">
    <location>
        <begin position="13"/>
        <end position="293"/>
    </location>
</feature>
<dbReference type="PROSITE" id="PS00584">
    <property type="entry name" value="PFKB_KINASES_2"/>
    <property type="match status" value="1"/>
</dbReference>
<evidence type="ECO:0000256" key="4">
    <source>
        <dbReference type="ARBA" id="ARBA00022679"/>
    </source>
</evidence>
<comment type="similarity">
    <text evidence="12">Belongs to the carbohydrate kinase PfkB family. Ribokinase subfamily.</text>
</comment>
<keyword evidence="12" id="KW-0963">Cytoplasm</keyword>
<organism evidence="14 15">
    <name type="scientific">Roseateles aquatilis</name>
    <dbReference type="NCBI Taxonomy" id="431061"/>
    <lineage>
        <taxon>Bacteria</taxon>
        <taxon>Pseudomonadati</taxon>
        <taxon>Pseudomonadota</taxon>
        <taxon>Betaproteobacteria</taxon>
        <taxon>Burkholderiales</taxon>
        <taxon>Sphaerotilaceae</taxon>
        <taxon>Roseateles</taxon>
    </lineage>
</organism>
<comment type="subcellular location">
    <subcellularLocation>
        <location evidence="12">Cytoplasm</location>
    </subcellularLocation>
</comment>
<name>A0A246JDT5_9BURK</name>
<dbReference type="InterPro" id="IPR011611">
    <property type="entry name" value="PfkB_dom"/>
</dbReference>
<feature type="binding site" evidence="12">
    <location>
        <position position="189"/>
    </location>
    <ligand>
        <name>ATP</name>
        <dbReference type="ChEBI" id="CHEBI:30616"/>
    </ligand>
</feature>
<dbReference type="PANTHER" id="PTHR10584:SF166">
    <property type="entry name" value="RIBOKINASE"/>
    <property type="match status" value="1"/>
</dbReference>
<feature type="binding site" evidence="12">
    <location>
        <begin position="20"/>
        <end position="22"/>
    </location>
    <ligand>
        <name>substrate</name>
    </ligand>
</feature>
<dbReference type="InterPro" id="IPR029056">
    <property type="entry name" value="Ribokinase-like"/>
</dbReference>
<comment type="subunit">
    <text evidence="12">Homodimer.</text>
</comment>
<evidence type="ECO:0000256" key="9">
    <source>
        <dbReference type="ARBA" id="ARBA00022842"/>
    </source>
</evidence>
<keyword evidence="6 12" id="KW-0547">Nucleotide-binding</keyword>
<accession>A0A246JDT5</accession>
<evidence type="ECO:0000256" key="8">
    <source>
        <dbReference type="ARBA" id="ARBA00022840"/>
    </source>
</evidence>
<protein>
    <recommendedName>
        <fullName evidence="3 12">Ribokinase</fullName>
        <shortName evidence="12">RK</shortName>
        <ecNumber evidence="2 12">2.7.1.15</ecNumber>
    </recommendedName>
</protein>
<dbReference type="GO" id="GO:0005829">
    <property type="term" value="C:cytosol"/>
    <property type="evidence" value="ECO:0007669"/>
    <property type="project" value="TreeGrafter"/>
</dbReference>
<dbReference type="PRINTS" id="PR00990">
    <property type="entry name" value="RIBOKINASE"/>
</dbReference>
<comment type="pathway">
    <text evidence="12">Carbohydrate metabolism; D-ribose degradation; D-ribose 5-phosphate from beta-D-ribopyranose: step 2/2.</text>
</comment>
<dbReference type="InterPro" id="IPR002173">
    <property type="entry name" value="Carboh/pur_kinase_PfkB_CS"/>
</dbReference>
<comment type="caution">
    <text evidence="12">Lacks conserved residue(s) required for the propagation of feature annotation.</text>
</comment>
<evidence type="ECO:0000256" key="3">
    <source>
        <dbReference type="ARBA" id="ARBA00016943"/>
    </source>
</evidence>
<dbReference type="AlphaFoldDB" id="A0A246JDT5"/>
<feature type="binding site" evidence="12">
    <location>
        <position position="250"/>
    </location>
    <ligand>
        <name>substrate</name>
    </ligand>
</feature>
<dbReference type="InterPro" id="IPR002139">
    <property type="entry name" value="Ribo/fructo_kinase"/>
</dbReference>
<evidence type="ECO:0000256" key="12">
    <source>
        <dbReference type="HAMAP-Rule" id="MF_01987"/>
    </source>
</evidence>
<keyword evidence="10 12" id="KW-0630">Potassium</keyword>
<dbReference type="EMBL" id="NIOF01000004">
    <property type="protein sequence ID" value="OWQ90812.1"/>
    <property type="molecule type" value="Genomic_DNA"/>
</dbReference>
<keyword evidence="15" id="KW-1185">Reference proteome</keyword>
<evidence type="ECO:0000256" key="5">
    <source>
        <dbReference type="ARBA" id="ARBA00022723"/>
    </source>
</evidence>
<keyword evidence="5 12" id="KW-0479">Metal-binding</keyword>
<dbReference type="SUPFAM" id="SSF53613">
    <property type="entry name" value="Ribokinase-like"/>
    <property type="match status" value="1"/>
</dbReference>
<dbReference type="PANTHER" id="PTHR10584">
    <property type="entry name" value="SUGAR KINASE"/>
    <property type="match status" value="1"/>
</dbReference>
<feature type="active site" description="Proton acceptor" evidence="12">
    <location>
        <position position="250"/>
    </location>
</feature>
<dbReference type="GO" id="GO:0046872">
    <property type="term" value="F:metal ion binding"/>
    <property type="evidence" value="ECO:0007669"/>
    <property type="project" value="UniProtKB-KW"/>
</dbReference>
<feature type="binding site" evidence="12">
    <location>
        <position position="283"/>
    </location>
    <ligand>
        <name>K(+)</name>
        <dbReference type="ChEBI" id="CHEBI:29103"/>
    </ligand>
</feature>
<dbReference type="Proteomes" id="UP000197468">
    <property type="component" value="Unassembled WGS sequence"/>
</dbReference>
<evidence type="ECO:0000313" key="15">
    <source>
        <dbReference type="Proteomes" id="UP000197468"/>
    </source>
</evidence>
<feature type="binding site" evidence="12">
    <location>
        <position position="246"/>
    </location>
    <ligand>
        <name>K(+)</name>
        <dbReference type="ChEBI" id="CHEBI:29103"/>
    </ligand>
</feature>
<keyword evidence="9 12" id="KW-0460">Magnesium</keyword>
<evidence type="ECO:0000259" key="13">
    <source>
        <dbReference type="Pfam" id="PF00294"/>
    </source>
</evidence>
<sequence length="324" mass="31944">MLPTMNAPSGNTLLVAGSANLDFVVRANHVPAAGETVLGRDFATFPGGKGANQAVAAARAGGVPTQMLLALGSDAAAAPIEASLSGAGVLQHIVRVTDQATGSAFVCLSDAAENAITVAPGANAELLPDHLPPLAGISHLLLQLETPVPSVTAYAQSARAAGVTVVLNAAPAQALPAALLDAVDVLIVNEGELDVVAGPAASLTEALARLAVPVVVVTLGARGCCARSGGAFHLQPAFPIDAVDSTAAGDTFCGALVAALSGGDDLPAALRRASAAAALACTRLGAQTSVPTRAEVDAFLQARADIARHDDALAAYCGLALSPA</sequence>
<feature type="binding site" evidence="12">
    <location>
        <begin position="218"/>
        <end position="223"/>
    </location>
    <ligand>
        <name>ATP</name>
        <dbReference type="ChEBI" id="CHEBI:30616"/>
    </ligand>
</feature>
<proteinExistence type="inferred from homology"/>
<keyword evidence="4 12" id="KW-0808">Transferase</keyword>
<dbReference type="InterPro" id="IPR011877">
    <property type="entry name" value="Ribokinase"/>
</dbReference>
<reference evidence="14 15" key="1">
    <citation type="journal article" date="2008" name="Int. J. Syst. Evol. Microbiol.">
        <title>Description of Roseateles aquatilis sp. nov. and Roseateles terrae sp. nov., in the class Betaproteobacteria, and emended description of the genus Roseateles.</title>
        <authorList>
            <person name="Gomila M."/>
            <person name="Bowien B."/>
            <person name="Falsen E."/>
            <person name="Moore E.R."/>
            <person name="Lalucat J."/>
        </authorList>
    </citation>
    <scope>NUCLEOTIDE SEQUENCE [LARGE SCALE GENOMIC DNA]</scope>
    <source>
        <strain evidence="14 15">CCUG 48205</strain>
    </source>
</reference>
<feature type="binding site" evidence="12">
    <location>
        <position position="285"/>
    </location>
    <ligand>
        <name>K(+)</name>
        <dbReference type="ChEBI" id="CHEBI:29103"/>
    </ligand>
</feature>
<comment type="caution">
    <text evidence="14">The sequence shown here is derived from an EMBL/GenBank/DDBJ whole genome shotgun (WGS) entry which is preliminary data.</text>
</comment>
<dbReference type="UniPathway" id="UPA00916">
    <property type="reaction ID" value="UER00889"/>
</dbReference>
<gene>
    <name evidence="12" type="primary">rbsK</name>
    <name evidence="14" type="ORF">CDN99_11635</name>
</gene>
<feature type="binding site" evidence="12">
    <location>
        <position position="280"/>
    </location>
    <ligand>
        <name>K(+)</name>
        <dbReference type="ChEBI" id="CHEBI:29103"/>
    </ligand>
</feature>
<evidence type="ECO:0000256" key="6">
    <source>
        <dbReference type="ARBA" id="ARBA00022741"/>
    </source>
</evidence>
<dbReference type="GO" id="GO:0019303">
    <property type="term" value="P:D-ribose catabolic process"/>
    <property type="evidence" value="ECO:0007669"/>
    <property type="project" value="UniProtKB-UniRule"/>
</dbReference>
<dbReference type="Gene3D" id="3.40.1190.20">
    <property type="match status" value="1"/>
</dbReference>
<feature type="binding site" evidence="12">
    <location>
        <position position="289"/>
    </location>
    <ligand>
        <name>K(+)</name>
        <dbReference type="ChEBI" id="CHEBI:29103"/>
    </ligand>
</feature>
<dbReference type="GO" id="GO:0005524">
    <property type="term" value="F:ATP binding"/>
    <property type="evidence" value="ECO:0007669"/>
    <property type="project" value="UniProtKB-UniRule"/>
</dbReference>
<comment type="function">
    <text evidence="12">Catalyzes the phosphorylation of ribose at O-5 in a reaction requiring ATP and magnesium. The resulting D-ribose-5-phosphate can then be used either for sythesis of nucleotides, histidine, and tryptophan, or as a component of the pentose phosphate pathway.</text>
</comment>
<evidence type="ECO:0000313" key="14">
    <source>
        <dbReference type="EMBL" id="OWQ90812.1"/>
    </source>
</evidence>
<feature type="binding site" evidence="12">
    <location>
        <position position="145"/>
    </location>
    <ligand>
        <name>substrate</name>
    </ligand>
</feature>
<dbReference type="CDD" id="cd01174">
    <property type="entry name" value="ribokinase"/>
    <property type="match status" value="1"/>
</dbReference>
<comment type="catalytic activity">
    <reaction evidence="12">
        <text>D-ribose + ATP = D-ribose 5-phosphate + ADP + H(+)</text>
        <dbReference type="Rhea" id="RHEA:13697"/>
        <dbReference type="ChEBI" id="CHEBI:15378"/>
        <dbReference type="ChEBI" id="CHEBI:30616"/>
        <dbReference type="ChEBI" id="CHEBI:47013"/>
        <dbReference type="ChEBI" id="CHEBI:78346"/>
        <dbReference type="ChEBI" id="CHEBI:456216"/>
        <dbReference type="EC" id="2.7.1.15"/>
    </reaction>
</comment>
<dbReference type="GO" id="GO:0004747">
    <property type="term" value="F:ribokinase activity"/>
    <property type="evidence" value="ECO:0007669"/>
    <property type="project" value="UniProtKB-UniRule"/>
</dbReference>
<evidence type="ECO:0000256" key="10">
    <source>
        <dbReference type="ARBA" id="ARBA00022958"/>
    </source>
</evidence>
<comment type="cofactor">
    <cofactor evidence="12">
        <name>Mg(2+)</name>
        <dbReference type="ChEBI" id="CHEBI:18420"/>
    </cofactor>
    <text evidence="12">Requires a divalent cation, most likely magnesium in vivo, as an electrophilic catalyst to aid phosphoryl group transfer. It is the chelate of the metal and the nucleotide that is the actual substrate.</text>
</comment>
<keyword evidence="11 12" id="KW-0119">Carbohydrate metabolism</keyword>
<evidence type="ECO:0000256" key="1">
    <source>
        <dbReference type="ARBA" id="ARBA00005380"/>
    </source>
</evidence>
<comment type="similarity">
    <text evidence="1">Belongs to the carbohydrate kinase pfkB family.</text>
</comment>
<feature type="binding site" evidence="12">
    <location>
        <begin position="249"/>
        <end position="250"/>
    </location>
    <ligand>
        <name>ATP</name>
        <dbReference type="ChEBI" id="CHEBI:30616"/>
    </ligand>
</feature>
<feature type="binding site" evidence="12">
    <location>
        <begin position="48"/>
        <end position="52"/>
    </location>
    <ligand>
        <name>substrate</name>
    </ligand>
</feature>
<feature type="binding site" evidence="12">
    <location>
        <position position="244"/>
    </location>
    <ligand>
        <name>K(+)</name>
        <dbReference type="ChEBI" id="CHEBI:29103"/>
    </ligand>
</feature>
<keyword evidence="8 12" id="KW-0067">ATP-binding</keyword>
<keyword evidence="7 12" id="KW-0418">Kinase</keyword>
<dbReference type="OrthoDB" id="9795789at2"/>
<dbReference type="EC" id="2.7.1.15" evidence="2 12"/>
<evidence type="ECO:0000256" key="2">
    <source>
        <dbReference type="ARBA" id="ARBA00012035"/>
    </source>
</evidence>
<evidence type="ECO:0000256" key="11">
    <source>
        <dbReference type="ARBA" id="ARBA00023277"/>
    </source>
</evidence>
<dbReference type="Pfam" id="PF00294">
    <property type="entry name" value="PfkB"/>
    <property type="match status" value="1"/>
</dbReference>
<dbReference type="HAMAP" id="MF_01987">
    <property type="entry name" value="Ribokinase"/>
    <property type="match status" value="1"/>
</dbReference>
<comment type="activity regulation">
    <text evidence="12">Activated by a monovalent cation that binds near, but not in, the active site. The most likely occupant of the site in vivo is potassium. Ion binding induces a conformational change that may alter substrate affinity.</text>
</comment>
<evidence type="ECO:0000256" key="7">
    <source>
        <dbReference type="ARBA" id="ARBA00022777"/>
    </source>
</evidence>